<dbReference type="FunCoup" id="A0A5R8QI08">
    <property type="interactions" value="323"/>
</dbReference>
<evidence type="ECO:0000256" key="3">
    <source>
        <dbReference type="ARBA" id="ARBA00022516"/>
    </source>
</evidence>
<comment type="subcellular location">
    <subcellularLocation>
        <location evidence="9">Cytoplasm</location>
    </subcellularLocation>
</comment>
<dbReference type="AlphaFoldDB" id="A0A5R8QI08"/>
<evidence type="ECO:0000256" key="9">
    <source>
        <dbReference type="HAMAP-Rule" id="MF_01815"/>
    </source>
</evidence>
<organism evidence="12 13">
    <name type="scientific">Culicoidibacter larvae</name>
    <dbReference type="NCBI Taxonomy" id="2579976"/>
    <lineage>
        <taxon>Bacteria</taxon>
        <taxon>Bacillati</taxon>
        <taxon>Bacillota</taxon>
        <taxon>Culicoidibacteria</taxon>
        <taxon>Culicoidibacterales</taxon>
        <taxon>Culicoidibacteraceae</taxon>
        <taxon>Culicoidibacter</taxon>
    </lineage>
</organism>
<keyword evidence="3 9" id="KW-0444">Lipid biosynthesis</keyword>
<dbReference type="GO" id="GO:0005737">
    <property type="term" value="C:cytoplasm"/>
    <property type="evidence" value="ECO:0007669"/>
    <property type="project" value="UniProtKB-SubCell"/>
</dbReference>
<evidence type="ECO:0000256" key="4">
    <source>
        <dbReference type="ARBA" id="ARBA00022679"/>
    </source>
</evidence>
<comment type="pathway">
    <text evidence="9">Lipid metabolism; fatty acid biosynthesis.</text>
</comment>
<dbReference type="OrthoDB" id="9815506at2"/>
<dbReference type="NCBIfam" id="TIGR00747">
    <property type="entry name" value="fabH"/>
    <property type="match status" value="1"/>
</dbReference>
<gene>
    <name evidence="9" type="primary">fabH</name>
    <name evidence="12" type="ORF">FEZ08_00155</name>
</gene>
<evidence type="ECO:0000313" key="12">
    <source>
        <dbReference type="EMBL" id="TLG77063.1"/>
    </source>
</evidence>
<dbReference type="GO" id="GO:0044550">
    <property type="term" value="P:secondary metabolite biosynthetic process"/>
    <property type="evidence" value="ECO:0007669"/>
    <property type="project" value="TreeGrafter"/>
</dbReference>
<evidence type="ECO:0000256" key="1">
    <source>
        <dbReference type="ARBA" id="ARBA00008642"/>
    </source>
</evidence>
<dbReference type="InterPro" id="IPR016039">
    <property type="entry name" value="Thiolase-like"/>
</dbReference>
<dbReference type="CDD" id="cd00830">
    <property type="entry name" value="KAS_III"/>
    <property type="match status" value="1"/>
</dbReference>
<feature type="region of interest" description="ACP-binding" evidence="9">
    <location>
        <begin position="255"/>
        <end position="259"/>
    </location>
</feature>
<dbReference type="Pfam" id="PF08541">
    <property type="entry name" value="ACP_syn_III_C"/>
    <property type="match status" value="1"/>
</dbReference>
<feature type="domain" description="Beta-ketoacyl-[acyl-carrier-protein] synthase III C-terminal" evidence="10">
    <location>
        <begin position="238"/>
        <end position="327"/>
    </location>
</feature>
<reference evidence="12 13" key="1">
    <citation type="submission" date="2019-05" db="EMBL/GenBank/DDBJ databases">
        <title>Culicoidintestinum kansasii gen. nov., sp. nov. from the gastrointestinal tract of the biting midge, Culicoides sonorensis.</title>
        <authorList>
            <person name="Neupane S."/>
            <person name="Ghosh A."/>
            <person name="Gunther S."/>
            <person name="Martin K."/>
            <person name="Zurek L."/>
        </authorList>
    </citation>
    <scope>NUCLEOTIDE SEQUENCE [LARGE SCALE GENOMIC DNA]</scope>
    <source>
        <strain evidence="12 13">CS-1</strain>
    </source>
</reference>
<dbReference type="InterPro" id="IPR004655">
    <property type="entry name" value="FabH"/>
</dbReference>
<comment type="subunit">
    <text evidence="9">Homodimer.</text>
</comment>
<comment type="caution">
    <text evidence="12">The sequence shown here is derived from an EMBL/GenBank/DDBJ whole genome shotgun (WGS) entry which is preliminary data.</text>
</comment>
<evidence type="ECO:0000259" key="11">
    <source>
        <dbReference type="Pfam" id="PF08545"/>
    </source>
</evidence>
<feature type="active site" evidence="9">
    <location>
        <position position="254"/>
    </location>
</feature>
<keyword evidence="7 9" id="KW-0275">Fatty acid biosynthesis</keyword>
<name>A0A5R8QI08_9FIRM</name>
<dbReference type="HAMAP" id="MF_01815">
    <property type="entry name" value="FabH"/>
    <property type="match status" value="1"/>
</dbReference>
<keyword evidence="13" id="KW-1185">Reference proteome</keyword>
<dbReference type="Proteomes" id="UP000306912">
    <property type="component" value="Unassembled WGS sequence"/>
</dbReference>
<dbReference type="Gene3D" id="3.40.47.10">
    <property type="match status" value="1"/>
</dbReference>
<dbReference type="EMBL" id="VBWP01000001">
    <property type="protein sequence ID" value="TLG77063.1"/>
    <property type="molecule type" value="Genomic_DNA"/>
</dbReference>
<evidence type="ECO:0000259" key="10">
    <source>
        <dbReference type="Pfam" id="PF08541"/>
    </source>
</evidence>
<evidence type="ECO:0000256" key="5">
    <source>
        <dbReference type="ARBA" id="ARBA00022832"/>
    </source>
</evidence>
<accession>A0A5R8QI08</accession>
<evidence type="ECO:0000256" key="7">
    <source>
        <dbReference type="ARBA" id="ARBA00023160"/>
    </source>
</evidence>
<keyword evidence="6 9" id="KW-0443">Lipid metabolism</keyword>
<dbReference type="GO" id="GO:0033818">
    <property type="term" value="F:beta-ketoacyl-acyl-carrier-protein synthase III activity"/>
    <property type="evidence" value="ECO:0007669"/>
    <property type="project" value="UniProtKB-UniRule"/>
</dbReference>
<keyword evidence="4 9" id="KW-0808">Transferase</keyword>
<proteinExistence type="inferred from homology"/>
<protein>
    <recommendedName>
        <fullName evidence="9">Beta-ketoacyl-[acyl-carrier-protein] synthase III</fullName>
        <shortName evidence="9">Beta-ketoacyl-ACP synthase III</shortName>
        <shortName evidence="9">KAS III</shortName>
        <ecNumber evidence="9">2.3.1.180</ecNumber>
    </recommendedName>
    <alternativeName>
        <fullName evidence="9">3-oxoacyl-[acyl-carrier-protein] synthase 3</fullName>
    </alternativeName>
    <alternativeName>
        <fullName evidence="9">3-oxoacyl-[acyl-carrier-protein] synthase III</fullName>
    </alternativeName>
</protein>
<comment type="catalytic activity">
    <reaction evidence="9">
        <text>malonyl-[ACP] + acetyl-CoA + H(+) = 3-oxobutanoyl-[ACP] + CO2 + CoA</text>
        <dbReference type="Rhea" id="RHEA:12080"/>
        <dbReference type="Rhea" id="RHEA-COMP:9623"/>
        <dbReference type="Rhea" id="RHEA-COMP:9625"/>
        <dbReference type="ChEBI" id="CHEBI:15378"/>
        <dbReference type="ChEBI" id="CHEBI:16526"/>
        <dbReference type="ChEBI" id="CHEBI:57287"/>
        <dbReference type="ChEBI" id="CHEBI:57288"/>
        <dbReference type="ChEBI" id="CHEBI:78449"/>
        <dbReference type="ChEBI" id="CHEBI:78450"/>
        <dbReference type="EC" id="2.3.1.180"/>
    </reaction>
</comment>
<dbReference type="InParanoid" id="A0A5R8QI08"/>
<dbReference type="GO" id="GO:0004315">
    <property type="term" value="F:3-oxoacyl-[acyl-carrier-protein] synthase activity"/>
    <property type="evidence" value="ECO:0007669"/>
    <property type="project" value="InterPro"/>
</dbReference>
<dbReference type="PANTHER" id="PTHR34069">
    <property type="entry name" value="3-OXOACYL-[ACYL-CARRIER-PROTEIN] SYNTHASE 3"/>
    <property type="match status" value="1"/>
</dbReference>
<keyword evidence="9" id="KW-0511">Multifunctional enzyme</keyword>
<dbReference type="PANTHER" id="PTHR34069:SF2">
    <property type="entry name" value="BETA-KETOACYL-[ACYL-CARRIER-PROTEIN] SYNTHASE III"/>
    <property type="match status" value="1"/>
</dbReference>
<evidence type="ECO:0000313" key="13">
    <source>
        <dbReference type="Proteomes" id="UP000306912"/>
    </source>
</evidence>
<keyword evidence="8 9" id="KW-0012">Acyltransferase</keyword>
<feature type="active site" evidence="9">
    <location>
        <position position="115"/>
    </location>
</feature>
<dbReference type="InterPro" id="IPR013747">
    <property type="entry name" value="ACP_syn_III_C"/>
</dbReference>
<evidence type="ECO:0000256" key="2">
    <source>
        <dbReference type="ARBA" id="ARBA00022490"/>
    </source>
</evidence>
<keyword evidence="2 9" id="KW-0963">Cytoplasm</keyword>
<sequence>MSLSNYGRILGVGKCVDGVVVHNNDLSTIMETSDEWISQRTGIRERVVAYDDAAMLAYKAADAALTKAKLTIEDINMIIVATITSEYVMPTTSGAVLKLFETDHQCPCFDINVACSGFVYGLDIAEKMMASGEYTNILVIGSETLSRVLDWSDRATAVLFGDGAGAAVIGKSDHRQIGPSHLSTKRDANESLLLYNVHDPLPFLDEQPPEKQQYVRMAGQEVFKFAVKTTQEAIEIVLDKANLAMEDIDHFVFHQANERIVNYVAKRMGIPETKVFLNMNKYGNTSAASIPIALCEMDEAEILKPGDRIMLVGFGAGLSWGTILVEW</sequence>
<dbReference type="EC" id="2.3.1.180" evidence="9"/>
<comment type="function">
    <text evidence="9">Catalyzes the condensation reaction of fatty acid synthesis by the addition to an acyl acceptor of two carbons from malonyl-ACP. Catalyzes the first condensation reaction which initiates fatty acid synthesis and may therefore play a role in governing the total rate of fatty acid production. Possesses both acetoacetyl-ACP synthase and acetyl transacylase activities. Its substrate specificity determines the biosynthesis of branched-chain and/or straight-chain of fatty acids.</text>
</comment>
<evidence type="ECO:0000256" key="8">
    <source>
        <dbReference type="ARBA" id="ARBA00023315"/>
    </source>
</evidence>
<comment type="similarity">
    <text evidence="1 9">Belongs to the thiolase-like superfamily. FabH family.</text>
</comment>
<dbReference type="Pfam" id="PF08545">
    <property type="entry name" value="ACP_syn_III"/>
    <property type="match status" value="1"/>
</dbReference>
<feature type="active site" evidence="9">
    <location>
        <position position="284"/>
    </location>
</feature>
<comment type="domain">
    <text evidence="9">The last Arg residue of the ACP-binding site is essential for the weak association between ACP/AcpP and FabH.</text>
</comment>
<keyword evidence="5 9" id="KW-0276">Fatty acid metabolism</keyword>
<dbReference type="SUPFAM" id="SSF53901">
    <property type="entry name" value="Thiolase-like"/>
    <property type="match status" value="1"/>
</dbReference>
<dbReference type="NCBIfam" id="NF006829">
    <property type="entry name" value="PRK09352.1"/>
    <property type="match status" value="1"/>
</dbReference>
<dbReference type="GO" id="GO:0006633">
    <property type="term" value="P:fatty acid biosynthetic process"/>
    <property type="evidence" value="ECO:0007669"/>
    <property type="project" value="UniProtKB-UniRule"/>
</dbReference>
<feature type="domain" description="Beta-ketoacyl-[acyl-carrier-protein] synthase III N-terminal" evidence="11">
    <location>
        <begin position="109"/>
        <end position="184"/>
    </location>
</feature>
<dbReference type="InterPro" id="IPR013751">
    <property type="entry name" value="ACP_syn_III_N"/>
</dbReference>
<dbReference type="UniPathway" id="UPA00094"/>
<evidence type="ECO:0000256" key="6">
    <source>
        <dbReference type="ARBA" id="ARBA00023098"/>
    </source>
</evidence>